<feature type="transmembrane region" description="Helical" evidence="1">
    <location>
        <begin position="61"/>
        <end position="82"/>
    </location>
</feature>
<feature type="transmembrane region" description="Helical" evidence="1">
    <location>
        <begin position="317"/>
        <end position="337"/>
    </location>
</feature>
<feature type="transmembrane region" description="Helical" evidence="1">
    <location>
        <begin position="213"/>
        <end position="233"/>
    </location>
</feature>
<keyword evidence="1" id="KW-1133">Transmembrane helix</keyword>
<gene>
    <name evidence="2" type="ORF">DGAL_LOCUS11156</name>
</gene>
<keyword evidence="3" id="KW-1185">Reference proteome</keyword>
<name>A0A8J2RXU8_9CRUS</name>
<keyword evidence="1" id="KW-0472">Membrane</keyword>
<protein>
    <submittedName>
        <fullName evidence="2">Uncharacterized protein</fullName>
    </submittedName>
</protein>
<feature type="transmembrane region" description="Helical" evidence="1">
    <location>
        <begin position="144"/>
        <end position="165"/>
    </location>
</feature>
<dbReference type="Proteomes" id="UP000789390">
    <property type="component" value="Unassembled WGS sequence"/>
</dbReference>
<reference evidence="2" key="1">
    <citation type="submission" date="2021-11" db="EMBL/GenBank/DDBJ databases">
        <authorList>
            <person name="Schell T."/>
        </authorList>
    </citation>
    <scope>NUCLEOTIDE SEQUENCE</scope>
    <source>
        <strain evidence="2">M5</strain>
    </source>
</reference>
<feature type="transmembrane region" description="Helical" evidence="1">
    <location>
        <begin position="358"/>
        <end position="383"/>
    </location>
</feature>
<dbReference type="PANTHER" id="PTHR23320">
    <property type="entry name" value="MEMBRANE-SPANNING 4-DOMAINS SUBFAMILY A MS4A -RELATED"/>
    <property type="match status" value="1"/>
</dbReference>
<feature type="transmembrane region" description="Helical" evidence="1">
    <location>
        <begin position="89"/>
        <end position="108"/>
    </location>
</feature>
<dbReference type="EMBL" id="CAKKLH010000279">
    <property type="protein sequence ID" value="CAH0107822.1"/>
    <property type="molecule type" value="Genomic_DNA"/>
</dbReference>
<feature type="transmembrane region" description="Helical" evidence="1">
    <location>
        <begin position="420"/>
        <end position="447"/>
    </location>
</feature>
<evidence type="ECO:0000313" key="3">
    <source>
        <dbReference type="Proteomes" id="UP000789390"/>
    </source>
</evidence>
<dbReference type="OrthoDB" id="6352208at2759"/>
<dbReference type="PANTHER" id="PTHR23320:SF165">
    <property type="entry name" value="MARVEL DOMAIN-CONTAINING PROTEIN"/>
    <property type="match status" value="1"/>
</dbReference>
<accession>A0A8J2RXU8</accession>
<feature type="transmembrane region" description="Helical" evidence="1">
    <location>
        <begin position="33"/>
        <end position="55"/>
    </location>
</feature>
<evidence type="ECO:0000313" key="2">
    <source>
        <dbReference type="EMBL" id="CAH0107822.1"/>
    </source>
</evidence>
<feature type="transmembrane region" description="Helical" evidence="1">
    <location>
        <begin position="6"/>
        <end position="26"/>
    </location>
</feature>
<comment type="caution">
    <text evidence="2">The sequence shown here is derived from an EMBL/GenBank/DDBJ whole genome shotgun (WGS) entry which is preliminary data.</text>
</comment>
<dbReference type="InterPro" id="IPR030417">
    <property type="entry name" value="MS4A"/>
</dbReference>
<organism evidence="2 3">
    <name type="scientific">Daphnia galeata</name>
    <dbReference type="NCBI Taxonomy" id="27404"/>
    <lineage>
        <taxon>Eukaryota</taxon>
        <taxon>Metazoa</taxon>
        <taxon>Ecdysozoa</taxon>
        <taxon>Arthropoda</taxon>
        <taxon>Crustacea</taxon>
        <taxon>Branchiopoda</taxon>
        <taxon>Diplostraca</taxon>
        <taxon>Cladocera</taxon>
        <taxon>Anomopoda</taxon>
        <taxon>Daphniidae</taxon>
        <taxon>Daphnia</taxon>
    </lineage>
</organism>
<feature type="transmembrane region" description="Helical" evidence="1">
    <location>
        <begin position="389"/>
        <end position="408"/>
    </location>
</feature>
<feature type="transmembrane region" description="Helical" evidence="1">
    <location>
        <begin position="186"/>
        <end position="207"/>
    </location>
</feature>
<feature type="transmembrane region" description="Helical" evidence="1">
    <location>
        <begin position="496"/>
        <end position="519"/>
    </location>
</feature>
<feature type="transmembrane region" description="Helical" evidence="1">
    <location>
        <begin position="245"/>
        <end position="271"/>
    </location>
</feature>
<evidence type="ECO:0000256" key="1">
    <source>
        <dbReference type="SAM" id="Phobius"/>
    </source>
</evidence>
<keyword evidence="1" id="KW-0812">Transmembrane</keyword>
<sequence length="527" mass="56406">MIYYGLCGLSSVFHLVVSTMSFKWLFQPASLVLLDLFLGIASFCFQVAFLSSYVLATNYDLVGTGIWAGIIFIATAGVAWQMDGKVDKLILAIGPCLSFICGIILFSLNIASLSQLDQICPIKSAIGQATTIIYRCSTEIGLDVGLMLCGLIAIPVNAMLILYTNRLVSQHSYVMVISTCLLSTKLHARTNVGIGILCFIFQIASLATSPSDVFEQIGIGFWGGMILIATGVFANKASERESSFLLGCSFILSIFSFLASFSILSVFAASIVEMKQYSSNPCTGYVIVPPGHYMGDSQFPIPPCSYYSSAHLAFDSILLICGLIGIPANTLLTFGVIKSQHTQQKSFIMPTLIPASLLNIKVHSVTNLALGLICFIFQIAALATSPSDVFEQIGIGFWGGLILMLTALTAYKASTGDAPFLLGCSFVLSIFAFMVSFSIMCIFAASIDEMKRYSSNPCTGYFTVPPGTNCNPPNNNTFIIPPCSHYSSAHLGFDSVLLTCGLIGIPVNVLLVLGIITVYNPAPAATA</sequence>
<proteinExistence type="predicted"/>
<dbReference type="AlphaFoldDB" id="A0A8J2RXU8"/>